<dbReference type="InterPro" id="IPR020846">
    <property type="entry name" value="MFS_dom"/>
</dbReference>
<feature type="transmembrane region" description="Helical" evidence="8">
    <location>
        <begin position="276"/>
        <end position="301"/>
    </location>
</feature>
<evidence type="ECO:0000256" key="7">
    <source>
        <dbReference type="ARBA" id="ARBA00023136"/>
    </source>
</evidence>
<evidence type="ECO:0000256" key="1">
    <source>
        <dbReference type="ARBA" id="ARBA00004651"/>
    </source>
</evidence>
<dbReference type="SUPFAM" id="SSF103473">
    <property type="entry name" value="MFS general substrate transporter"/>
    <property type="match status" value="1"/>
</dbReference>
<feature type="transmembrane region" description="Helical" evidence="8">
    <location>
        <begin position="210"/>
        <end position="230"/>
    </location>
</feature>
<feature type="transmembrane region" description="Helical" evidence="8">
    <location>
        <begin position="413"/>
        <end position="432"/>
    </location>
</feature>
<dbReference type="PROSITE" id="PS50850">
    <property type="entry name" value="MFS"/>
    <property type="match status" value="1"/>
</dbReference>
<dbReference type="NCBIfam" id="TIGR00711">
    <property type="entry name" value="efflux_EmrB"/>
    <property type="match status" value="1"/>
</dbReference>
<dbReference type="EMBL" id="AWVK01000026">
    <property type="protein sequence ID" value="ERK44837.1"/>
    <property type="molecule type" value="Genomic_DNA"/>
</dbReference>
<dbReference type="CDD" id="cd17503">
    <property type="entry name" value="MFS_LmrB_MDR_like"/>
    <property type="match status" value="1"/>
</dbReference>
<evidence type="ECO:0000259" key="9">
    <source>
        <dbReference type="PROSITE" id="PS50850"/>
    </source>
</evidence>
<dbReference type="PANTHER" id="PTHR42718:SF9">
    <property type="entry name" value="MAJOR FACILITATOR SUPERFAMILY MULTIDRUG TRANSPORTER MFSC"/>
    <property type="match status" value="1"/>
</dbReference>
<evidence type="ECO:0000256" key="6">
    <source>
        <dbReference type="ARBA" id="ARBA00022989"/>
    </source>
</evidence>
<evidence type="ECO:0000313" key="11">
    <source>
        <dbReference type="Proteomes" id="UP000016644"/>
    </source>
</evidence>
<feature type="transmembrane region" description="Helical" evidence="8">
    <location>
        <begin position="307"/>
        <end position="330"/>
    </location>
</feature>
<dbReference type="HOGENOM" id="CLU_000960_28_0_9"/>
<dbReference type="Proteomes" id="UP000016644">
    <property type="component" value="Unassembled WGS sequence"/>
</dbReference>
<dbReference type="InterPro" id="IPR004638">
    <property type="entry name" value="EmrB-like"/>
</dbReference>
<organism evidence="10 11">
    <name type="scientific">Levilactobacillus brevis ATCC 14869 = DSM 20054</name>
    <dbReference type="NCBI Taxonomy" id="649758"/>
    <lineage>
        <taxon>Bacteria</taxon>
        <taxon>Bacillati</taxon>
        <taxon>Bacillota</taxon>
        <taxon>Bacilli</taxon>
        <taxon>Lactobacillales</taxon>
        <taxon>Lactobacillaceae</taxon>
        <taxon>Levilactobacillus</taxon>
    </lineage>
</organism>
<evidence type="ECO:0000256" key="4">
    <source>
        <dbReference type="ARBA" id="ARBA00022475"/>
    </source>
</evidence>
<feature type="transmembrane region" description="Helical" evidence="8">
    <location>
        <begin position="148"/>
        <end position="168"/>
    </location>
</feature>
<feature type="transmembrane region" description="Helical" evidence="8">
    <location>
        <begin position="236"/>
        <end position="255"/>
    </location>
</feature>
<feature type="transmembrane region" description="Helical" evidence="8">
    <location>
        <begin position="180"/>
        <end position="198"/>
    </location>
</feature>
<evidence type="ECO:0000313" key="10">
    <source>
        <dbReference type="EMBL" id="ERK44837.1"/>
    </source>
</evidence>
<dbReference type="PATRIC" id="fig|649758.3.peg.574"/>
<keyword evidence="3" id="KW-0813">Transport</keyword>
<comment type="similarity">
    <text evidence="2">Belongs to the major facilitator superfamily. EmrB family.</text>
</comment>
<feature type="transmembrane region" description="Helical" evidence="8">
    <location>
        <begin position="121"/>
        <end position="141"/>
    </location>
</feature>
<feature type="transmembrane region" description="Helical" evidence="8">
    <location>
        <begin position="23"/>
        <end position="43"/>
    </location>
</feature>
<gene>
    <name evidence="10" type="ORF">HMPREF0495_00635</name>
</gene>
<dbReference type="GO" id="GO:0005886">
    <property type="term" value="C:plasma membrane"/>
    <property type="evidence" value="ECO:0007669"/>
    <property type="project" value="UniProtKB-SubCell"/>
</dbReference>
<feature type="transmembrane region" description="Helical" evidence="8">
    <location>
        <begin position="91"/>
        <end position="109"/>
    </location>
</feature>
<evidence type="ECO:0000256" key="8">
    <source>
        <dbReference type="SAM" id="Phobius"/>
    </source>
</evidence>
<feature type="domain" description="Major facilitator superfamily (MFS) profile" evidence="9">
    <location>
        <begin position="25"/>
        <end position="472"/>
    </location>
</feature>
<feature type="transmembrane region" description="Helical" evidence="8">
    <location>
        <begin position="371"/>
        <end position="392"/>
    </location>
</feature>
<comment type="caution">
    <text evidence="10">The sequence shown here is derived from an EMBL/GenBank/DDBJ whole genome shotgun (WGS) entry which is preliminary data.</text>
</comment>
<name>U2R2D1_LEVBR</name>
<dbReference type="AlphaFoldDB" id="U2R2D1"/>
<keyword evidence="5 8" id="KW-0812">Transmembrane</keyword>
<evidence type="ECO:0000256" key="3">
    <source>
        <dbReference type="ARBA" id="ARBA00022448"/>
    </source>
</evidence>
<dbReference type="Gene3D" id="1.20.1250.20">
    <property type="entry name" value="MFS general substrate transporter like domains"/>
    <property type="match status" value="1"/>
</dbReference>
<keyword evidence="4" id="KW-1003">Cell membrane</keyword>
<accession>U2R2D1</accession>
<protein>
    <submittedName>
        <fullName evidence="10">Drug resistance MFS transporter, drug:H+ antiporter-2 family</fullName>
    </submittedName>
</protein>
<dbReference type="Gene3D" id="1.20.1720.10">
    <property type="entry name" value="Multidrug resistance protein D"/>
    <property type="match status" value="1"/>
</dbReference>
<keyword evidence="7 8" id="KW-0472">Membrane</keyword>
<feature type="transmembrane region" description="Helical" evidence="8">
    <location>
        <begin position="444"/>
        <end position="467"/>
    </location>
</feature>
<reference evidence="10 11" key="1">
    <citation type="submission" date="2013-06" db="EMBL/GenBank/DDBJ databases">
        <authorList>
            <person name="Weinstock G."/>
            <person name="Sodergren E."/>
            <person name="Lobos E.A."/>
            <person name="Fulton L."/>
            <person name="Fulton R."/>
            <person name="Courtney L."/>
            <person name="Fronick C."/>
            <person name="O'Laughlin M."/>
            <person name="Godfrey J."/>
            <person name="Wilson R.M."/>
            <person name="Miner T."/>
            <person name="Farmer C."/>
            <person name="Delehaunty K."/>
            <person name="Cordes M."/>
            <person name="Minx P."/>
            <person name="Tomlinson C."/>
            <person name="Chen J."/>
            <person name="Wollam A."/>
            <person name="Pepin K.H."/>
            <person name="Bhonagiri V."/>
            <person name="Zhang X."/>
            <person name="Warren W."/>
            <person name="Mitreva M."/>
            <person name="Mardis E.R."/>
            <person name="Wilson R.K."/>
        </authorList>
    </citation>
    <scope>NUCLEOTIDE SEQUENCE [LARGE SCALE GENOMIC DNA]</scope>
    <source>
        <strain evidence="10 11">ATCC 14869</strain>
    </source>
</reference>
<dbReference type="GO" id="GO:0022857">
    <property type="term" value="F:transmembrane transporter activity"/>
    <property type="evidence" value="ECO:0007669"/>
    <property type="project" value="InterPro"/>
</dbReference>
<comment type="subcellular location">
    <subcellularLocation>
        <location evidence="1">Cell membrane</location>
        <topology evidence="1">Multi-pass membrane protein</topology>
    </subcellularLocation>
</comment>
<sequence>MLLTEERNITTGYDVTGKKYPRILLILSVLIGGFMTVLTETLLNNGLPTIARNLHVTTATVQWLSTGYLLVIGIMVPVSALLLYRFDSKRLYLTALTIFLVGSLLAYIAPNFSLLLVGRLIQALSVGIIMPFMQNIMILIFPAEKRGMAMGLTGIVIALAPALGPTLSGWIVDQFSWRDLFGIMVPITIAVILLTMVGMRKLIVLTHPRIDILSIIESSVGFGALLYALATISGGHWFIIGVTLLIGIIGIMLFVRRQLAMDDPMLNLHVFQSPMFTLTTVLSSLSNMALLGMQLLVPLYLQSVFQIPALTAGLVMIPGALMMAIVNPIAGMIFDRSGIEKMSLVGFTIFTLATIPFVIMTPTWSLITVTLLYAIWMAGISLIVMQLGTAGINALPSELVAHGNGVNTMARQIGASIGTALLITISTLGSQMSHATTKVASSLFGYHLAFLALVILSLLGLIGTFWLRKASRTTATVTA</sequence>
<dbReference type="PRINTS" id="PR01036">
    <property type="entry name" value="TCRTETB"/>
</dbReference>
<evidence type="ECO:0000256" key="2">
    <source>
        <dbReference type="ARBA" id="ARBA00008537"/>
    </source>
</evidence>
<feature type="transmembrane region" description="Helical" evidence="8">
    <location>
        <begin position="342"/>
        <end position="359"/>
    </location>
</feature>
<dbReference type="InterPro" id="IPR011701">
    <property type="entry name" value="MFS"/>
</dbReference>
<dbReference type="InterPro" id="IPR036259">
    <property type="entry name" value="MFS_trans_sf"/>
</dbReference>
<dbReference type="PANTHER" id="PTHR42718">
    <property type="entry name" value="MAJOR FACILITATOR SUPERFAMILY MULTIDRUG TRANSPORTER MFSC"/>
    <property type="match status" value="1"/>
</dbReference>
<evidence type="ECO:0000256" key="5">
    <source>
        <dbReference type="ARBA" id="ARBA00022692"/>
    </source>
</evidence>
<feature type="transmembrane region" description="Helical" evidence="8">
    <location>
        <begin position="63"/>
        <end position="84"/>
    </location>
</feature>
<proteinExistence type="inferred from homology"/>
<dbReference type="Pfam" id="PF07690">
    <property type="entry name" value="MFS_1"/>
    <property type="match status" value="1"/>
</dbReference>
<keyword evidence="6 8" id="KW-1133">Transmembrane helix</keyword>